<comment type="caution">
    <text evidence="1">The sequence shown here is derived from an EMBL/GenBank/DDBJ whole genome shotgun (WGS) entry which is preliminary data.</text>
</comment>
<accession>A0A1C7MUM5</accession>
<dbReference type="InParanoid" id="A0A1C7MUM5"/>
<evidence type="ECO:0000313" key="2">
    <source>
        <dbReference type="Proteomes" id="UP000093000"/>
    </source>
</evidence>
<evidence type="ECO:0000313" key="1">
    <source>
        <dbReference type="EMBL" id="OBZ80457.1"/>
    </source>
</evidence>
<keyword evidence="2" id="KW-1185">Reference proteome</keyword>
<proteinExistence type="predicted"/>
<gene>
    <name evidence="1" type="ORF">A0J61_11493</name>
</gene>
<organism evidence="1 2">
    <name type="scientific">Choanephora cucurbitarum</name>
    <dbReference type="NCBI Taxonomy" id="101091"/>
    <lineage>
        <taxon>Eukaryota</taxon>
        <taxon>Fungi</taxon>
        <taxon>Fungi incertae sedis</taxon>
        <taxon>Mucoromycota</taxon>
        <taxon>Mucoromycotina</taxon>
        <taxon>Mucoromycetes</taxon>
        <taxon>Mucorales</taxon>
        <taxon>Mucorineae</taxon>
        <taxon>Choanephoraceae</taxon>
        <taxon>Choanephoroideae</taxon>
        <taxon>Choanephora</taxon>
    </lineage>
</organism>
<sequence length="54" mass="6181">MLAQPLLLNRLLISNLVRLLGPLPFLVHPLSVSALHRPRLLAQLLKKNDLHHLY</sequence>
<protein>
    <submittedName>
        <fullName evidence="1">Uncharacterized protein</fullName>
    </submittedName>
</protein>
<dbReference type="AlphaFoldDB" id="A0A1C7MUM5"/>
<dbReference type="Proteomes" id="UP000093000">
    <property type="component" value="Unassembled WGS sequence"/>
</dbReference>
<name>A0A1C7MUM5_9FUNG</name>
<dbReference type="EMBL" id="LUGH01002109">
    <property type="protein sequence ID" value="OBZ80457.1"/>
    <property type="molecule type" value="Genomic_DNA"/>
</dbReference>
<reference evidence="1 2" key="1">
    <citation type="submission" date="2016-03" db="EMBL/GenBank/DDBJ databases">
        <title>Choanephora cucurbitarum.</title>
        <authorList>
            <person name="Min B."/>
            <person name="Park H."/>
            <person name="Park J.-H."/>
            <person name="Shin H.-D."/>
            <person name="Choi I.-G."/>
        </authorList>
    </citation>
    <scope>NUCLEOTIDE SEQUENCE [LARGE SCALE GENOMIC DNA]</scope>
    <source>
        <strain evidence="1 2">KUS-F28377</strain>
    </source>
</reference>